<dbReference type="EMBL" id="LAZL01000039">
    <property type="protein sequence ID" value="KMT63869.1"/>
    <property type="molecule type" value="Genomic_DNA"/>
</dbReference>
<sequence>MQHPTFPLKVNELGAEIIITPCPGTKDVPLAESISQLKQAGAVAVLTFMQQFELEKNNVTEIKTLCEQAGIQWFHLPIQDDQAPEEMFQTPWQQARKIVHQLLDSNQKIAVHCKGGTGRTGLVSAQILLERGWSLADASKAIKALRPNSLTLPPHVNYLEQLAQKMA</sequence>
<dbReference type="Gene3D" id="3.90.190.10">
    <property type="entry name" value="Protein tyrosine phosphatase superfamily"/>
    <property type="match status" value="1"/>
</dbReference>
<dbReference type="InterPro" id="IPR029021">
    <property type="entry name" value="Prot-tyrosine_phosphatase-like"/>
</dbReference>
<dbReference type="InterPro" id="IPR000387">
    <property type="entry name" value="Tyr_Pase_dom"/>
</dbReference>
<dbReference type="AlphaFoldDB" id="A0A0J8GRG8"/>
<dbReference type="InterPro" id="IPR050561">
    <property type="entry name" value="PTP"/>
</dbReference>
<dbReference type="SUPFAM" id="SSF52799">
    <property type="entry name" value="(Phosphotyrosine protein) phosphatases II"/>
    <property type="match status" value="1"/>
</dbReference>
<dbReference type="RefSeq" id="WP_048695456.1">
    <property type="nucleotide sequence ID" value="NZ_KQ130509.1"/>
</dbReference>
<evidence type="ECO:0000259" key="1">
    <source>
        <dbReference type="PROSITE" id="PS50056"/>
    </source>
</evidence>
<dbReference type="PROSITE" id="PS50056">
    <property type="entry name" value="TYR_PHOSPHATASE_2"/>
    <property type="match status" value="1"/>
</dbReference>
<dbReference type="InterPro" id="IPR016130">
    <property type="entry name" value="Tyr_Pase_AS"/>
</dbReference>
<dbReference type="Proteomes" id="UP000037600">
    <property type="component" value="Unassembled WGS sequence"/>
</dbReference>
<evidence type="ECO:0000313" key="3">
    <source>
        <dbReference type="Proteomes" id="UP000037600"/>
    </source>
</evidence>
<dbReference type="PANTHER" id="PTHR23339">
    <property type="entry name" value="TYROSINE SPECIFIC PROTEIN PHOSPHATASE AND DUAL SPECIFICITY PROTEIN PHOSPHATASE"/>
    <property type="match status" value="1"/>
</dbReference>
<proteinExistence type="predicted"/>
<dbReference type="PROSITE" id="PS00383">
    <property type="entry name" value="TYR_PHOSPHATASE_1"/>
    <property type="match status" value="1"/>
</dbReference>
<comment type="caution">
    <text evidence="2">The sequence shown here is derived from an EMBL/GenBank/DDBJ whole genome shotgun (WGS) entry which is preliminary data.</text>
</comment>
<feature type="domain" description="Tyrosine specific protein phosphatases" evidence="1">
    <location>
        <begin position="93"/>
        <end position="157"/>
    </location>
</feature>
<gene>
    <name evidence="2" type="ORF">XM47_17510</name>
</gene>
<dbReference type="STRING" id="1513271.XM47_17510"/>
<accession>A0A0J8GRG8</accession>
<dbReference type="OrthoDB" id="9806482at2"/>
<name>A0A0J8GRG8_9ALTE</name>
<dbReference type="Pfam" id="PF22785">
    <property type="entry name" value="Tc-R-P"/>
    <property type="match status" value="1"/>
</dbReference>
<evidence type="ECO:0000313" key="2">
    <source>
        <dbReference type="EMBL" id="KMT63869.1"/>
    </source>
</evidence>
<dbReference type="PATRIC" id="fig|1513271.3.peg.3589"/>
<organism evidence="2 3">
    <name type="scientific">Catenovulum maritimum</name>
    <dbReference type="NCBI Taxonomy" id="1513271"/>
    <lineage>
        <taxon>Bacteria</taxon>
        <taxon>Pseudomonadati</taxon>
        <taxon>Pseudomonadota</taxon>
        <taxon>Gammaproteobacteria</taxon>
        <taxon>Alteromonadales</taxon>
        <taxon>Alteromonadaceae</taxon>
        <taxon>Catenovulum</taxon>
    </lineage>
</organism>
<keyword evidence="3" id="KW-1185">Reference proteome</keyword>
<protein>
    <submittedName>
        <fullName evidence="2">Protein phosphatase</fullName>
    </submittedName>
</protein>
<reference evidence="2 3" key="1">
    <citation type="submission" date="2015-04" db="EMBL/GenBank/DDBJ databases">
        <title>Draft Genome Sequence of the Novel Agar-Digesting Marine Bacterium Q1.</title>
        <authorList>
            <person name="Li Y."/>
            <person name="Li D."/>
            <person name="Chen G."/>
            <person name="Du Z."/>
        </authorList>
    </citation>
    <scope>NUCLEOTIDE SEQUENCE [LARGE SCALE GENOMIC DNA]</scope>
    <source>
        <strain evidence="2 3">Q1</strain>
    </source>
</reference>